<dbReference type="InterPro" id="IPR039104">
    <property type="entry name" value="6PGL"/>
</dbReference>
<evidence type="ECO:0000256" key="1">
    <source>
        <dbReference type="ARBA" id="ARBA00000832"/>
    </source>
</evidence>
<protein>
    <recommendedName>
        <fullName evidence="6 7">6-phosphogluconolactonase</fullName>
        <shortName evidence="7">6PGL</shortName>
        <ecNumber evidence="5 7">3.1.1.31</ecNumber>
    </recommendedName>
</protein>
<dbReference type="EC" id="3.1.1.31" evidence="5 7"/>
<dbReference type="UniPathway" id="UPA00115">
    <property type="reaction ID" value="UER00409"/>
</dbReference>
<dbReference type="InterPro" id="IPR005900">
    <property type="entry name" value="6-phosphogluconolactonase_DevB"/>
</dbReference>
<evidence type="ECO:0000256" key="7">
    <source>
        <dbReference type="RuleBase" id="RU365095"/>
    </source>
</evidence>
<dbReference type="SUPFAM" id="SSF100950">
    <property type="entry name" value="NagB/RpiA/CoA transferase-like"/>
    <property type="match status" value="1"/>
</dbReference>
<proteinExistence type="inferred from homology"/>
<sequence>MFKMAIVEKFFDSKEALNAELSASLEKSLVAGIEADGRATLLVSGGSSPAPAYKHLSGLALPWHDIDVAMVDERWVDATHEKSNEVFIKETLLQGYAKEANFITMKNSALSAVQGTAQCEAEYQKLKQPFDVTILGMGPDGHTASLFPHADGLAHGLTTKELVCAINAMQSEVTGDITERMTLSLNGILNSKVIKLLISGQEKLDVYMKAKEKADIDATPVSAVLHQDNVLVEVYWAP</sequence>
<reference evidence="9 10" key="1">
    <citation type="submission" date="2006-02" db="EMBL/GenBank/DDBJ databases">
        <authorList>
            <person name="Moran M.A."/>
            <person name="Kjelleberg S."/>
            <person name="Egan S."/>
            <person name="Saunders N."/>
            <person name="Thomas T."/>
            <person name="Ferriera S."/>
            <person name="Johnson J."/>
            <person name="Kravitz S."/>
            <person name="Halpern A."/>
            <person name="Remington K."/>
            <person name="Beeson K."/>
            <person name="Tran B."/>
            <person name="Rogers Y.-H."/>
            <person name="Friedman R."/>
            <person name="Venter J.C."/>
        </authorList>
    </citation>
    <scope>NUCLEOTIDE SEQUENCE [LARGE SCALE GENOMIC DNA]</scope>
    <source>
        <strain evidence="9 10">D2</strain>
    </source>
</reference>
<evidence type="ECO:0000256" key="2">
    <source>
        <dbReference type="ARBA" id="ARBA00002681"/>
    </source>
</evidence>
<gene>
    <name evidence="7" type="primary">pgl</name>
    <name evidence="9" type="ORF">PTD2_17640</name>
</gene>
<organism evidence="9 10">
    <name type="scientific">Pseudoalteromonas tunicata D2</name>
    <dbReference type="NCBI Taxonomy" id="87626"/>
    <lineage>
        <taxon>Bacteria</taxon>
        <taxon>Pseudomonadati</taxon>
        <taxon>Pseudomonadota</taxon>
        <taxon>Gammaproteobacteria</taxon>
        <taxon>Alteromonadales</taxon>
        <taxon>Pseudoalteromonadaceae</taxon>
        <taxon>Pseudoalteromonas</taxon>
    </lineage>
</organism>
<comment type="catalytic activity">
    <reaction evidence="1 7">
        <text>6-phospho-D-glucono-1,5-lactone + H2O = 6-phospho-D-gluconate + H(+)</text>
        <dbReference type="Rhea" id="RHEA:12556"/>
        <dbReference type="ChEBI" id="CHEBI:15377"/>
        <dbReference type="ChEBI" id="CHEBI:15378"/>
        <dbReference type="ChEBI" id="CHEBI:57955"/>
        <dbReference type="ChEBI" id="CHEBI:58759"/>
        <dbReference type="EC" id="3.1.1.31"/>
    </reaction>
</comment>
<dbReference type="CDD" id="cd01400">
    <property type="entry name" value="6PGL"/>
    <property type="match status" value="1"/>
</dbReference>
<dbReference type="NCBIfam" id="TIGR01198">
    <property type="entry name" value="pgl"/>
    <property type="match status" value="1"/>
</dbReference>
<keyword evidence="10" id="KW-1185">Reference proteome</keyword>
<evidence type="ECO:0000256" key="3">
    <source>
        <dbReference type="ARBA" id="ARBA00004961"/>
    </source>
</evidence>
<keyword evidence="7" id="KW-0378">Hydrolase</keyword>
<dbReference type="eggNOG" id="COG0363">
    <property type="taxonomic scope" value="Bacteria"/>
</dbReference>
<dbReference type="GO" id="GO:0017057">
    <property type="term" value="F:6-phosphogluconolactonase activity"/>
    <property type="evidence" value="ECO:0007669"/>
    <property type="project" value="UniProtKB-UniRule"/>
</dbReference>
<dbReference type="STRING" id="87626.PTD2_17640"/>
<feature type="domain" description="Glucosamine/galactosamine-6-phosphate isomerase" evidence="8">
    <location>
        <begin position="13"/>
        <end position="229"/>
    </location>
</feature>
<name>A4CBD1_9GAMM</name>
<dbReference type="Pfam" id="PF01182">
    <property type="entry name" value="Glucosamine_iso"/>
    <property type="match status" value="1"/>
</dbReference>
<comment type="function">
    <text evidence="2 7">Hydrolysis of 6-phosphogluconolactone to 6-phosphogluconate.</text>
</comment>
<evidence type="ECO:0000313" key="10">
    <source>
        <dbReference type="Proteomes" id="UP000006201"/>
    </source>
</evidence>
<comment type="similarity">
    <text evidence="4 7">Belongs to the glucosamine/galactosamine-6-phosphate isomerase family. 6-phosphogluconolactonase subfamily.</text>
</comment>
<dbReference type="Proteomes" id="UP000006201">
    <property type="component" value="Unassembled WGS sequence"/>
</dbReference>
<dbReference type="GO" id="GO:0005975">
    <property type="term" value="P:carbohydrate metabolic process"/>
    <property type="evidence" value="ECO:0007669"/>
    <property type="project" value="UniProtKB-UniRule"/>
</dbReference>
<evidence type="ECO:0000256" key="5">
    <source>
        <dbReference type="ARBA" id="ARBA00013198"/>
    </source>
</evidence>
<dbReference type="InterPro" id="IPR037171">
    <property type="entry name" value="NagB/RpiA_transferase-like"/>
</dbReference>
<evidence type="ECO:0000256" key="4">
    <source>
        <dbReference type="ARBA" id="ARBA00010662"/>
    </source>
</evidence>
<dbReference type="InterPro" id="IPR006148">
    <property type="entry name" value="Glc/Gal-6P_isomerase"/>
</dbReference>
<dbReference type="HOGENOM" id="CLU_053947_2_0_6"/>
<dbReference type="Gene3D" id="3.40.50.1360">
    <property type="match status" value="1"/>
</dbReference>
<dbReference type="PANTHER" id="PTHR11054:SF0">
    <property type="entry name" value="6-PHOSPHOGLUCONOLACTONASE"/>
    <property type="match status" value="1"/>
</dbReference>
<comment type="pathway">
    <text evidence="3 7">Carbohydrate degradation; pentose phosphate pathway; D-ribulose 5-phosphate from D-glucose 6-phosphate (oxidative stage): step 2/3.</text>
</comment>
<evidence type="ECO:0000256" key="6">
    <source>
        <dbReference type="ARBA" id="ARBA00020337"/>
    </source>
</evidence>
<dbReference type="EMBL" id="AAOH01000005">
    <property type="protein sequence ID" value="EAR27668.1"/>
    <property type="molecule type" value="Genomic_DNA"/>
</dbReference>
<dbReference type="GO" id="GO:0006098">
    <property type="term" value="P:pentose-phosphate shunt"/>
    <property type="evidence" value="ECO:0007669"/>
    <property type="project" value="UniProtKB-UniPathway"/>
</dbReference>
<comment type="caution">
    <text evidence="9">The sequence shown here is derived from an EMBL/GenBank/DDBJ whole genome shotgun (WGS) entry which is preliminary data.</text>
</comment>
<accession>A4CBD1</accession>
<evidence type="ECO:0000259" key="8">
    <source>
        <dbReference type="Pfam" id="PF01182"/>
    </source>
</evidence>
<dbReference type="PANTHER" id="PTHR11054">
    <property type="entry name" value="6-PHOSPHOGLUCONOLACTONASE"/>
    <property type="match status" value="1"/>
</dbReference>
<dbReference type="AlphaFoldDB" id="A4CBD1"/>
<evidence type="ECO:0000313" key="9">
    <source>
        <dbReference type="EMBL" id="EAR27668.1"/>
    </source>
</evidence>